<dbReference type="Proteomes" id="UP000054314">
    <property type="component" value="Unassembled WGS sequence"/>
</dbReference>
<dbReference type="EMBL" id="AXCZ01000165">
    <property type="protein sequence ID" value="KGM09900.1"/>
    <property type="molecule type" value="Genomic_DNA"/>
</dbReference>
<dbReference type="AlphaFoldDB" id="A0A0A0BPL7"/>
<proteinExistence type="predicted"/>
<comment type="caution">
    <text evidence="1">The sequence shown here is derived from an EMBL/GenBank/DDBJ whole genome shotgun (WGS) entry which is preliminary data.</text>
</comment>
<accession>A0A0A0BPL7</accession>
<keyword evidence="2" id="KW-1185">Reference proteome</keyword>
<evidence type="ECO:0000313" key="2">
    <source>
        <dbReference type="Proteomes" id="UP000054314"/>
    </source>
</evidence>
<reference evidence="1 2" key="1">
    <citation type="submission" date="2013-08" db="EMBL/GenBank/DDBJ databases">
        <title>Genome sequencing of Cellulomonas bogoriensis 69B4.</title>
        <authorList>
            <person name="Chen F."/>
            <person name="Li Y."/>
            <person name="Wang G."/>
        </authorList>
    </citation>
    <scope>NUCLEOTIDE SEQUENCE [LARGE SCALE GENOMIC DNA]</scope>
    <source>
        <strain evidence="1 2">69B4</strain>
    </source>
</reference>
<protein>
    <submittedName>
        <fullName evidence="1">Uncharacterized protein</fullName>
    </submittedName>
</protein>
<gene>
    <name evidence="1" type="ORF">N869_05880</name>
</gene>
<organism evidence="1 2">
    <name type="scientific">Cellulomonas bogoriensis 69B4 = DSM 16987</name>
    <dbReference type="NCBI Taxonomy" id="1386082"/>
    <lineage>
        <taxon>Bacteria</taxon>
        <taxon>Bacillati</taxon>
        <taxon>Actinomycetota</taxon>
        <taxon>Actinomycetes</taxon>
        <taxon>Micrococcales</taxon>
        <taxon>Cellulomonadaceae</taxon>
        <taxon>Cellulomonas</taxon>
    </lineage>
</organism>
<name>A0A0A0BPL7_9CELL</name>
<sequence>MAAFPVMMTGALGAVMGVDLADSRRVAGVTEDVRGVGLPAPMELDLGLEACTMWDGVLCGWADGPAGEAAGAVAARLRDAGTGMGAVSCGAQVAGQTSSSWSAPDCAAQGPDLRRRGEAHLEVTASDTVPGLGVPRGRTLVTVRWSAAALEPRHRERLALPAWSAAEFGDVGVGLVDVAPALPERWGDLPDESFAGIALYTGDLDVEGLGDDVDAVVAALVLEMTAHGFEVTGGSVEGGVDVVGSRLLDRWAGPHVVVGATVTADGVEGRVRIL</sequence>
<evidence type="ECO:0000313" key="1">
    <source>
        <dbReference type="EMBL" id="KGM09900.1"/>
    </source>
</evidence>